<dbReference type="EMBL" id="JBJUIK010000008">
    <property type="protein sequence ID" value="KAL3519461.1"/>
    <property type="molecule type" value="Genomic_DNA"/>
</dbReference>
<dbReference type="PANTHER" id="PTHR33083">
    <property type="entry name" value="EXPRESSED PROTEIN"/>
    <property type="match status" value="1"/>
</dbReference>
<evidence type="ECO:0000256" key="2">
    <source>
        <dbReference type="SAM" id="MobiDB-lite"/>
    </source>
</evidence>
<name>A0ABD2ZKT2_9GENT</name>
<evidence type="ECO:0000313" key="3">
    <source>
        <dbReference type="EMBL" id="KAL3519461.1"/>
    </source>
</evidence>
<proteinExistence type="inferred from homology"/>
<keyword evidence="4" id="KW-1185">Reference proteome</keyword>
<protein>
    <submittedName>
        <fullName evidence="3">Uncharacterized protein</fullName>
    </submittedName>
</protein>
<feature type="compositionally biased region" description="Low complexity" evidence="2">
    <location>
        <begin position="93"/>
        <end position="104"/>
    </location>
</feature>
<comment type="similarity">
    <text evidence="1">Belongs to the senescence regulator S40 family.</text>
</comment>
<feature type="region of interest" description="Disordered" evidence="2">
    <location>
        <begin position="93"/>
        <end position="113"/>
    </location>
</feature>
<evidence type="ECO:0000256" key="1">
    <source>
        <dbReference type="ARBA" id="ARBA00034773"/>
    </source>
</evidence>
<sequence length="165" mass="18666">MAEFYTAEKKSLILKKEEEDFQEDVWGVMKERESSTSSNLKVKKAAKENSLISSASASACKNIPAFPRRVNNLQQQLSAPLNISDDQWSKIYNTSKKSSDTNKNSWDDDLDDDEEMVPPHEFIARRLARNPVVSFSMCEGIGRTLKGRDLSNLRNAILTMTGFLE</sequence>
<accession>A0ABD2ZKT2</accession>
<dbReference type="GO" id="GO:0010150">
    <property type="term" value="P:leaf senescence"/>
    <property type="evidence" value="ECO:0007669"/>
    <property type="project" value="UniProtKB-ARBA"/>
</dbReference>
<organism evidence="3 4">
    <name type="scientific">Cinchona calisaya</name>
    <dbReference type="NCBI Taxonomy" id="153742"/>
    <lineage>
        <taxon>Eukaryota</taxon>
        <taxon>Viridiplantae</taxon>
        <taxon>Streptophyta</taxon>
        <taxon>Embryophyta</taxon>
        <taxon>Tracheophyta</taxon>
        <taxon>Spermatophyta</taxon>
        <taxon>Magnoliopsida</taxon>
        <taxon>eudicotyledons</taxon>
        <taxon>Gunneridae</taxon>
        <taxon>Pentapetalae</taxon>
        <taxon>asterids</taxon>
        <taxon>lamiids</taxon>
        <taxon>Gentianales</taxon>
        <taxon>Rubiaceae</taxon>
        <taxon>Cinchonoideae</taxon>
        <taxon>Cinchoneae</taxon>
        <taxon>Cinchona</taxon>
    </lineage>
</organism>
<dbReference type="Proteomes" id="UP001630127">
    <property type="component" value="Unassembled WGS sequence"/>
</dbReference>
<evidence type="ECO:0000313" key="4">
    <source>
        <dbReference type="Proteomes" id="UP001630127"/>
    </source>
</evidence>
<dbReference type="Pfam" id="PF04520">
    <property type="entry name" value="Senescence_reg"/>
    <property type="match status" value="1"/>
</dbReference>
<dbReference type="AlphaFoldDB" id="A0ABD2ZKT2"/>
<dbReference type="InterPro" id="IPR007608">
    <property type="entry name" value="Senescence_reg_S40"/>
</dbReference>
<gene>
    <name evidence="3" type="ORF">ACH5RR_017610</name>
</gene>
<reference evidence="3 4" key="1">
    <citation type="submission" date="2024-11" db="EMBL/GenBank/DDBJ databases">
        <title>A near-complete genome assembly of Cinchona calisaya.</title>
        <authorList>
            <person name="Lian D.C."/>
            <person name="Zhao X.W."/>
            <person name="Wei L."/>
        </authorList>
    </citation>
    <scope>NUCLEOTIDE SEQUENCE [LARGE SCALE GENOMIC DNA]</scope>
    <source>
        <tissue evidence="3">Nenye</tissue>
    </source>
</reference>
<comment type="caution">
    <text evidence="3">The sequence shown here is derived from an EMBL/GenBank/DDBJ whole genome shotgun (WGS) entry which is preliminary data.</text>
</comment>
<dbReference type="PANTHER" id="PTHR33083:SF79">
    <property type="entry name" value="SENESCENCE REGULATOR"/>
    <property type="match status" value="1"/>
</dbReference>